<evidence type="ECO:0000256" key="7">
    <source>
        <dbReference type="PROSITE-ProRule" id="PRU01091"/>
    </source>
</evidence>
<sequence>MLALLVNPDVTTAWTWADLLVSERIPCEITPSGADALSHARSLTYDVILAAPCLGDMSAITLAERSARLSRPVPLVIWGDRIAPDLITRVFASDVTDFCNGAAHIAEVVARLQIATSRVEKPTTDIRMLKVGSTINLKTGDVTIGEKTGRLTPKEAAILDALIQGGGRVLSKQEILNAAYGHLDQPELKIVDVFVSKIRKALGGPAMIETVWGRGYRFNGEWA</sequence>
<dbReference type="SUPFAM" id="SSF52172">
    <property type="entry name" value="CheY-like"/>
    <property type="match status" value="1"/>
</dbReference>
<evidence type="ECO:0000256" key="6">
    <source>
        <dbReference type="PROSITE-ProRule" id="PRU00169"/>
    </source>
</evidence>
<reference evidence="10 11" key="1">
    <citation type="submission" date="2017-05" db="EMBL/GenBank/DDBJ databases">
        <authorList>
            <person name="Song R."/>
            <person name="Chenine A.L."/>
            <person name="Ruprecht R.M."/>
        </authorList>
    </citation>
    <scope>NUCLEOTIDE SEQUENCE [LARGE SCALE GENOMIC DNA]</scope>
    <source>
        <strain evidence="10 11">CECT 8663</strain>
    </source>
</reference>
<protein>
    <submittedName>
        <fullName evidence="10">Cell cycle response regulator CtrA</fullName>
    </submittedName>
</protein>
<dbReference type="PROSITE" id="PS50110">
    <property type="entry name" value="RESPONSE_REGULATORY"/>
    <property type="match status" value="1"/>
</dbReference>
<dbReference type="GO" id="GO:0006355">
    <property type="term" value="P:regulation of DNA-templated transcription"/>
    <property type="evidence" value="ECO:0007669"/>
    <property type="project" value="InterPro"/>
</dbReference>
<dbReference type="InterPro" id="IPR011006">
    <property type="entry name" value="CheY-like_superfamily"/>
</dbReference>
<dbReference type="InterPro" id="IPR001867">
    <property type="entry name" value="OmpR/PhoB-type_DNA-bd"/>
</dbReference>
<feature type="domain" description="Response regulatory" evidence="8">
    <location>
        <begin position="2"/>
        <end position="116"/>
    </location>
</feature>
<dbReference type="GO" id="GO:0005829">
    <property type="term" value="C:cytosol"/>
    <property type="evidence" value="ECO:0007669"/>
    <property type="project" value="TreeGrafter"/>
</dbReference>
<evidence type="ECO:0000256" key="5">
    <source>
        <dbReference type="ARBA" id="ARBA00023163"/>
    </source>
</evidence>
<dbReference type="InterPro" id="IPR039420">
    <property type="entry name" value="WalR-like"/>
</dbReference>
<keyword evidence="3" id="KW-0805">Transcription regulation</keyword>
<gene>
    <name evidence="10" type="primary">ctrA_3</name>
    <name evidence="10" type="ORF">PEV8663_02073</name>
</gene>
<evidence type="ECO:0000259" key="9">
    <source>
        <dbReference type="PROSITE" id="PS51755"/>
    </source>
</evidence>
<dbReference type="PANTHER" id="PTHR48111:SF22">
    <property type="entry name" value="REGULATOR OF RPOS"/>
    <property type="match status" value="1"/>
</dbReference>
<dbReference type="OrthoDB" id="7864460at2"/>
<dbReference type="EMBL" id="FXYH01000006">
    <property type="protein sequence ID" value="SMX40653.1"/>
    <property type="molecule type" value="Genomic_DNA"/>
</dbReference>
<dbReference type="Proteomes" id="UP000220836">
    <property type="component" value="Unassembled WGS sequence"/>
</dbReference>
<evidence type="ECO:0000256" key="3">
    <source>
        <dbReference type="ARBA" id="ARBA00023015"/>
    </source>
</evidence>
<evidence type="ECO:0000313" key="11">
    <source>
        <dbReference type="Proteomes" id="UP000220836"/>
    </source>
</evidence>
<evidence type="ECO:0000259" key="8">
    <source>
        <dbReference type="PROSITE" id="PS50110"/>
    </source>
</evidence>
<dbReference type="GO" id="GO:0032993">
    <property type="term" value="C:protein-DNA complex"/>
    <property type="evidence" value="ECO:0007669"/>
    <property type="project" value="TreeGrafter"/>
</dbReference>
<dbReference type="RefSeq" id="WP_097804575.1">
    <property type="nucleotide sequence ID" value="NZ_FXYH01000006.1"/>
</dbReference>
<keyword evidence="11" id="KW-1185">Reference proteome</keyword>
<dbReference type="Pfam" id="PF00486">
    <property type="entry name" value="Trans_reg_C"/>
    <property type="match status" value="1"/>
</dbReference>
<name>A0A238KCZ3_9RHOB</name>
<evidence type="ECO:0000256" key="2">
    <source>
        <dbReference type="ARBA" id="ARBA00023012"/>
    </source>
</evidence>
<dbReference type="SUPFAM" id="SSF46894">
    <property type="entry name" value="C-terminal effector domain of the bipartite response regulators"/>
    <property type="match status" value="1"/>
</dbReference>
<organism evidence="10 11">
    <name type="scientific">Pelagimonas varians</name>
    <dbReference type="NCBI Taxonomy" id="696760"/>
    <lineage>
        <taxon>Bacteria</taxon>
        <taxon>Pseudomonadati</taxon>
        <taxon>Pseudomonadota</taxon>
        <taxon>Alphaproteobacteria</taxon>
        <taxon>Rhodobacterales</taxon>
        <taxon>Roseobacteraceae</taxon>
        <taxon>Pelagimonas</taxon>
    </lineage>
</organism>
<evidence type="ECO:0000256" key="1">
    <source>
        <dbReference type="ARBA" id="ARBA00022553"/>
    </source>
</evidence>
<dbReference type="GO" id="GO:0000156">
    <property type="term" value="F:phosphorelay response regulator activity"/>
    <property type="evidence" value="ECO:0007669"/>
    <property type="project" value="TreeGrafter"/>
</dbReference>
<dbReference type="AlphaFoldDB" id="A0A238KCZ3"/>
<proteinExistence type="predicted"/>
<dbReference type="CDD" id="cd00383">
    <property type="entry name" value="trans_reg_C"/>
    <property type="match status" value="1"/>
</dbReference>
<feature type="DNA-binding region" description="OmpR/PhoB-type" evidence="7">
    <location>
        <begin position="121"/>
        <end position="220"/>
    </location>
</feature>
<dbReference type="GO" id="GO:0000976">
    <property type="term" value="F:transcription cis-regulatory region binding"/>
    <property type="evidence" value="ECO:0007669"/>
    <property type="project" value="TreeGrafter"/>
</dbReference>
<evidence type="ECO:0000256" key="4">
    <source>
        <dbReference type="ARBA" id="ARBA00023125"/>
    </source>
</evidence>
<dbReference type="PANTHER" id="PTHR48111">
    <property type="entry name" value="REGULATOR OF RPOS"/>
    <property type="match status" value="1"/>
</dbReference>
<accession>A0A238KCZ3</accession>
<dbReference type="InterPro" id="IPR016032">
    <property type="entry name" value="Sig_transdc_resp-reg_C-effctor"/>
</dbReference>
<dbReference type="Gene3D" id="3.40.50.2300">
    <property type="match status" value="1"/>
</dbReference>
<dbReference type="InterPro" id="IPR036388">
    <property type="entry name" value="WH-like_DNA-bd_sf"/>
</dbReference>
<dbReference type="PROSITE" id="PS51755">
    <property type="entry name" value="OMPR_PHOB"/>
    <property type="match status" value="1"/>
</dbReference>
<dbReference type="InterPro" id="IPR001789">
    <property type="entry name" value="Sig_transdc_resp-reg_receiver"/>
</dbReference>
<evidence type="ECO:0000313" key="10">
    <source>
        <dbReference type="EMBL" id="SMX40653.1"/>
    </source>
</evidence>
<feature type="domain" description="OmpR/PhoB-type" evidence="9">
    <location>
        <begin position="121"/>
        <end position="220"/>
    </location>
</feature>
<dbReference type="SMART" id="SM00862">
    <property type="entry name" value="Trans_reg_C"/>
    <property type="match status" value="1"/>
</dbReference>
<keyword evidence="5" id="KW-0804">Transcription</keyword>
<keyword evidence="4 7" id="KW-0238">DNA-binding</keyword>
<dbReference type="Gene3D" id="1.10.10.10">
    <property type="entry name" value="Winged helix-like DNA-binding domain superfamily/Winged helix DNA-binding domain"/>
    <property type="match status" value="1"/>
</dbReference>
<keyword evidence="1" id="KW-0597">Phosphoprotein</keyword>
<comment type="caution">
    <text evidence="6">Lacks conserved residue(s) required for the propagation of feature annotation.</text>
</comment>
<keyword evidence="2" id="KW-0902">Two-component regulatory system</keyword>